<comment type="similarity">
    <text evidence="2 8">Belongs to the DHHC palmitoyltransferase family.</text>
</comment>
<dbReference type="EMBL" id="JADFTS010000006">
    <property type="protein sequence ID" value="KAF9601919.1"/>
    <property type="molecule type" value="Genomic_DNA"/>
</dbReference>
<evidence type="ECO:0000256" key="2">
    <source>
        <dbReference type="ARBA" id="ARBA00008574"/>
    </source>
</evidence>
<dbReference type="Proteomes" id="UP000631114">
    <property type="component" value="Unassembled WGS sequence"/>
</dbReference>
<evidence type="ECO:0000256" key="1">
    <source>
        <dbReference type="ARBA" id="ARBA00004141"/>
    </source>
</evidence>
<accession>A0A835HLZ0</accession>
<evidence type="ECO:0000256" key="8">
    <source>
        <dbReference type="RuleBase" id="RU079119"/>
    </source>
</evidence>
<evidence type="ECO:0000256" key="5">
    <source>
        <dbReference type="ARBA" id="ARBA00022989"/>
    </source>
</evidence>
<dbReference type="GO" id="GO:0016020">
    <property type="term" value="C:membrane"/>
    <property type="evidence" value="ECO:0007669"/>
    <property type="project" value="UniProtKB-SubCell"/>
</dbReference>
<comment type="domain">
    <text evidence="8">The DHHC domain is required for palmitoyltransferase activity.</text>
</comment>
<keyword evidence="6 8" id="KW-0472">Membrane</keyword>
<evidence type="ECO:0000313" key="10">
    <source>
        <dbReference type="EMBL" id="KAF9601919.1"/>
    </source>
</evidence>
<reference evidence="10 11" key="1">
    <citation type="submission" date="2020-10" db="EMBL/GenBank/DDBJ databases">
        <title>The Coptis chinensis genome and diversification of protoberbering-type alkaloids.</title>
        <authorList>
            <person name="Wang B."/>
            <person name="Shu S."/>
            <person name="Song C."/>
            <person name="Liu Y."/>
        </authorList>
    </citation>
    <scope>NUCLEOTIDE SEQUENCE [LARGE SCALE GENOMIC DNA]</scope>
    <source>
        <strain evidence="10">HL-2020</strain>
        <tissue evidence="10">Leaf</tissue>
    </source>
</reference>
<keyword evidence="7 8" id="KW-0012">Acyltransferase</keyword>
<keyword evidence="11" id="KW-1185">Reference proteome</keyword>
<comment type="catalytic activity">
    <reaction evidence="8">
        <text>L-cysteinyl-[protein] + hexadecanoyl-CoA = S-hexadecanoyl-L-cysteinyl-[protein] + CoA</text>
        <dbReference type="Rhea" id="RHEA:36683"/>
        <dbReference type="Rhea" id="RHEA-COMP:10131"/>
        <dbReference type="Rhea" id="RHEA-COMP:11032"/>
        <dbReference type="ChEBI" id="CHEBI:29950"/>
        <dbReference type="ChEBI" id="CHEBI:57287"/>
        <dbReference type="ChEBI" id="CHEBI:57379"/>
        <dbReference type="ChEBI" id="CHEBI:74151"/>
        <dbReference type="EC" id="2.3.1.225"/>
    </reaction>
</comment>
<proteinExistence type="inferred from homology"/>
<comment type="subcellular location">
    <subcellularLocation>
        <location evidence="1">Membrane</location>
        <topology evidence="1">Multi-pass membrane protein</topology>
    </subcellularLocation>
</comment>
<feature type="transmembrane region" description="Helical" evidence="8">
    <location>
        <begin position="210"/>
        <end position="233"/>
    </location>
</feature>
<evidence type="ECO:0000256" key="6">
    <source>
        <dbReference type="ARBA" id="ARBA00023136"/>
    </source>
</evidence>
<dbReference type="InterPro" id="IPR039859">
    <property type="entry name" value="PFA4/ZDH16/20/ERF2-like"/>
</dbReference>
<evidence type="ECO:0000256" key="4">
    <source>
        <dbReference type="ARBA" id="ARBA00022692"/>
    </source>
</evidence>
<name>A0A835HLZ0_9MAGN</name>
<keyword evidence="4 8" id="KW-0812">Transmembrane</keyword>
<dbReference type="GO" id="GO:0019706">
    <property type="term" value="F:protein-cysteine S-palmitoyltransferase activity"/>
    <property type="evidence" value="ECO:0007669"/>
    <property type="project" value="UniProtKB-EC"/>
</dbReference>
<dbReference type="PANTHER" id="PTHR12246">
    <property type="entry name" value="PALMITOYLTRANSFERASE ZDHHC16"/>
    <property type="match status" value="1"/>
</dbReference>
<evidence type="ECO:0000256" key="3">
    <source>
        <dbReference type="ARBA" id="ARBA00022679"/>
    </source>
</evidence>
<dbReference type="OrthoDB" id="331948at2759"/>
<sequence>MALNLFKLCSGLRVLGYFMILLVGAIIAVSYYAVVVLAWGPRLLHGGMISVLAFFIVAVFHVLLVLLTWSYFMVVFRDPGSVPGNWKPILDEESMEAGGSMPSQQYVSAQPSSCPTEGMERRPCVSYCSRCQNSKPPRCHHCSVCQRCVLKMDHHCVWVVNCVGARNYKFFLLFLLYTFLETTLDTVVLLPRFIKFFGEAKNHSTSPGNLAITVLAFVINLAFGLSLLCFLVMHASLLSSNTTTIEVYEKKRTVRWKYDLGRRENFQQVFGKKKAYWFIPLFAKEDLESMPVLQGLDFPTRSDVEP</sequence>
<feature type="transmembrane region" description="Helical" evidence="8">
    <location>
        <begin position="170"/>
        <end position="190"/>
    </location>
</feature>
<feature type="transmembrane region" description="Helical" evidence="8">
    <location>
        <begin position="51"/>
        <end position="72"/>
    </location>
</feature>
<keyword evidence="5 8" id="KW-1133">Transmembrane helix</keyword>
<comment type="caution">
    <text evidence="10">The sequence shown here is derived from an EMBL/GenBank/DDBJ whole genome shotgun (WGS) entry which is preliminary data.</text>
</comment>
<gene>
    <name evidence="10" type="ORF">IFM89_023983</name>
</gene>
<dbReference type="PROSITE" id="PS50216">
    <property type="entry name" value="DHHC"/>
    <property type="match status" value="1"/>
</dbReference>
<evidence type="ECO:0000259" key="9">
    <source>
        <dbReference type="Pfam" id="PF01529"/>
    </source>
</evidence>
<keyword evidence="3 8" id="KW-0808">Transferase</keyword>
<evidence type="ECO:0000256" key="7">
    <source>
        <dbReference type="ARBA" id="ARBA00023315"/>
    </source>
</evidence>
<evidence type="ECO:0000313" key="11">
    <source>
        <dbReference type="Proteomes" id="UP000631114"/>
    </source>
</evidence>
<feature type="domain" description="Palmitoyltransferase DHHC" evidence="9">
    <location>
        <begin position="126"/>
        <end position="250"/>
    </location>
</feature>
<protein>
    <recommendedName>
        <fullName evidence="8">S-acyltransferase</fullName>
        <ecNumber evidence="8">2.3.1.225</ecNumber>
    </recommendedName>
    <alternativeName>
        <fullName evidence="8">Palmitoyltransferase</fullName>
    </alternativeName>
</protein>
<dbReference type="AlphaFoldDB" id="A0A835HLZ0"/>
<dbReference type="EC" id="2.3.1.225" evidence="8"/>
<feature type="transmembrane region" description="Helical" evidence="8">
    <location>
        <begin position="15"/>
        <end position="39"/>
    </location>
</feature>
<organism evidence="10 11">
    <name type="scientific">Coptis chinensis</name>
    <dbReference type="NCBI Taxonomy" id="261450"/>
    <lineage>
        <taxon>Eukaryota</taxon>
        <taxon>Viridiplantae</taxon>
        <taxon>Streptophyta</taxon>
        <taxon>Embryophyta</taxon>
        <taxon>Tracheophyta</taxon>
        <taxon>Spermatophyta</taxon>
        <taxon>Magnoliopsida</taxon>
        <taxon>Ranunculales</taxon>
        <taxon>Ranunculaceae</taxon>
        <taxon>Coptidoideae</taxon>
        <taxon>Coptis</taxon>
    </lineage>
</organism>
<dbReference type="InterPro" id="IPR001594">
    <property type="entry name" value="Palmitoyltrfase_DHHC"/>
</dbReference>
<dbReference type="Pfam" id="PF01529">
    <property type="entry name" value="DHHC"/>
    <property type="match status" value="1"/>
</dbReference>